<dbReference type="AlphaFoldDB" id="A0A0F7KV85"/>
<protein>
    <submittedName>
        <fullName evidence="1">Uncharacterized protein</fullName>
    </submittedName>
</protein>
<sequence>MVEQRRLEEAPQPSVDGIFIAQLMRALKRFDAEGLKDIIRREAVAQTLESKPAEDDIIANKNPLNNLSVRLSPVLRFGTLLLFGNNIL</sequence>
<dbReference type="Proteomes" id="UP000034392">
    <property type="component" value="Chromosome"/>
</dbReference>
<evidence type="ECO:0000313" key="1">
    <source>
        <dbReference type="EMBL" id="AKH43564.1"/>
    </source>
</evidence>
<keyword evidence="2" id="KW-1185">Reference proteome</keyword>
<organism evidence="1 2">
    <name type="scientific">Croceibacterium atlanticum</name>
    <dbReference type="NCBI Taxonomy" id="1267766"/>
    <lineage>
        <taxon>Bacteria</taxon>
        <taxon>Pseudomonadati</taxon>
        <taxon>Pseudomonadota</taxon>
        <taxon>Alphaproteobacteria</taxon>
        <taxon>Sphingomonadales</taxon>
        <taxon>Erythrobacteraceae</taxon>
        <taxon>Croceibacterium</taxon>
    </lineage>
</organism>
<dbReference type="PATRIC" id="fig|1267766.3.peg.2566"/>
<gene>
    <name evidence="1" type="ORF">WYH_02534</name>
</gene>
<proteinExistence type="predicted"/>
<reference evidence="1" key="1">
    <citation type="submission" date="2015-05" db="EMBL/GenBank/DDBJ databases">
        <title>The complete genome of Altererythrobacter atlanticus strain 26DY36.</title>
        <authorList>
            <person name="Wu Y.-H."/>
            <person name="Cheng H."/>
            <person name="Wu X.-W."/>
        </authorList>
    </citation>
    <scope>NUCLEOTIDE SEQUENCE [LARGE SCALE GENOMIC DNA]</scope>
    <source>
        <strain evidence="1">26DY36</strain>
    </source>
</reference>
<evidence type="ECO:0000313" key="2">
    <source>
        <dbReference type="Proteomes" id="UP000034392"/>
    </source>
</evidence>
<name>A0A0F7KV85_9SPHN</name>
<dbReference type="KEGG" id="aay:WYH_02534"/>
<accession>A0A0F7KV85</accession>
<dbReference type="EMBL" id="CP011452">
    <property type="protein sequence ID" value="AKH43564.1"/>
    <property type="molecule type" value="Genomic_DNA"/>
</dbReference>